<evidence type="ECO:0000313" key="5">
    <source>
        <dbReference type="EMBL" id="CAH1425311.1"/>
    </source>
</evidence>
<keyword evidence="3" id="KW-0862">Zinc</keyword>
<accession>A0AAU9MI75</accession>
<organism evidence="5 6">
    <name type="scientific">Lactuca virosa</name>
    <dbReference type="NCBI Taxonomy" id="75947"/>
    <lineage>
        <taxon>Eukaryota</taxon>
        <taxon>Viridiplantae</taxon>
        <taxon>Streptophyta</taxon>
        <taxon>Embryophyta</taxon>
        <taxon>Tracheophyta</taxon>
        <taxon>Spermatophyta</taxon>
        <taxon>Magnoliopsida</taxon>
        <taxon>eudicotyledons</taxon>
        <taxon>Gunneridae</taxon>
        <taxon>Pentapetalae</taxon>
        <taxon>asterids</taxon>
        <taxon>campanulids</taxon>
        <taxon>Asterales</taxon>
        <taxon>Asteraceae</taxon>
        <taxon>Cichorioideae</taxon>
        <taxon>Cichorieae</taxon>
        <taxon>Lactucinae</taxon>
        <taxon>Lactuca</taxon>
    </lineage>
</organism>
<keyword evidence="6" id="KW-1185">Reference proteome</keyword>
<dbReference type="EMBL" id="CAKMRJ010002223">
    <property type="protein sequence ID" value="CAH1425311.1"/>
    <property type="molecule type" value="Genomic_DNA"/>
</dbReference>
<evidence type="ECO:0000256" key="1">
    <source>
        <dbReference type="ARBA" id="ARBA00022723"/>
    </source>
</evidence>
<sequence length="147" mass="16474">MDTQELRFFVFSSYCSSSSTALMMDGPSSHASVNPTNTNNNTISSDVRTGTKCLNGDMAWEWGEWRDPSKKQSIWCTLCGKMVSGGITRLKQHLTHTSGQVTGCPNVTVDIQKKVMASIKEKYKIQKEKKRNIEILRSYTVDLSDGR</sequence>
<protein>
    <recommendedName>
        <fullName evidence="4">BED-type domain-containing protein</fullName>
    </recommendedName>
</protein>
<name>A0AAU9MI75_9ASTR</name>
<keyword evidence="2" id="KW-0863">Zinc-finger</keyword>
<dbReference type="PANTHER" id="PTHR46951">
    <property type="entry name" value="BED-TYPE DOMAIN-CONTAINING PROTEIN"/>
    <property type="match status" value="1"/>
</dbReference>
<comment type="caution">
    <text evidence="5">The sequence shown here is derived from an EMBL/GenBank/DDBJ whole genome shotgun (WGS) entry which is preliminary data.</text>
</comment>
<dbReference type="GO" id="GO:0008270">
    <property type="term" value="F:zinc ion binding"/>
    <property type="evidence" value="ECO:0007669"/>
    <property type="project" value="UniProtKB-KW"/>
</dbReference>
<evidence type="ECO:0000256" key="3">
    <source>
        <dbReference type="ARBA" id="ARBA00022833"/>
    </source>
</evidence>
<evidence type="ECO:0000313" key="6">
    <source>
        <dbReference type="Proteomes" id="UP001157418"/>
    </source>
</evidence>
<dbReference type="AlphaFoldDB" id="A0AAU9MI75"/>
<feature type="domain" description="BED-type" evidence="4">
    <location>
        <begin position="68"/>
        <end position="96"/>
    </location>
</feature>
<reference evidence="5 6" key="1">
    <citation type="submission" date="2022-01" db="EMBL/GenBank/DDBJ databases">
        <authorList>
            <person name="Xiong W."/>
            <person name="Schranz E."/>
        </authorList>
    </citation>
    <scope>NUCLEOTIDE SEQUENCE [LARGE SCALE GENOMIC DNA]</scope>
</reference>
<dbReference type="PANTHER" id="PTHR46951:SF2">
    <property type="entry name" value="BED-TYPE DOMAIN-CONTAINING PROTEIN"/>
    <property type="match status" value="1"/>
</dbReference>
<evidence type="ECO:0000256" key="2">
    <source>
        <dbReference type="ARBA" id="ARBA00022771"/>
    </source>
</evidence>
<keyword evidence="1" id="KW-0479">Metal-binding</keyword>
<dbReference type="GO" id="GO:0003677">
    <property type="term" value="F:DNA binding"/>
    <property type="evidence" value="ECO:0007669"/>
    <property type="project" value="InterPro"/>
</dbReference>
<dbReference type="Pfam" id="PF02892">
    <property type="entry name" value="zf-BED"/>
    <property type="match status" value="1"/>
</dbReference>
<dbReference type="Proteomes" id="UP001157418">
    <property type="component" value="Unassembled WGS sequence"/>
</dbReference>
<evidence type="ECO:0000259" key="4">
    <source>
        <dbReference type="Pfam" id="PF02892"/>
    </source>
</evidence>
<gene>
    <name evidence="5" type="ORF">LVIROSA_LOCUS12461</name>
</gene>
<dbReference type="InterPro" id="IPR003656">
    <property type="entry name" value="Znf_BED"/>
</dbReference>
<proteinExistence type="predicted"/>